<organism evidence="3">
    <name type="scientific">Tetrahymena pyriformis</name>
    <dbReference type="NCBI Taxonomy" id="5908"/>
    <lineage>
        <taxon>Eukaryota</taxon>
        <taxon>Sar</taxon>
        <taxon>Alveolata</taxon>
        <taxon>Ciliophora</taxon>
        <taxon>Intramacronucleata</taxon>
        <taxon>Oligohymenophorea</taxon>
        <taxon>Hymenostomatida</taxon>
        <taxon>Tetrahymenina</taxon>
        <taxon>Tetrahymenidae</taxon>
        <taxon>Tetrahymena</taxon>
    </lineage>
</organism>
<feature type="transmembrane region" description="Helical" evidence="1">
    <location>
        <begin position="61"/>
        <end position="91"/>
    </location>
</feature>
<reference evidence="3" key="1">
    <citation type="journal article" date="2000" name="J. Mol. Biol.">
        <title>Complete sequence of the mitochondrial genome of Tetrahymena pyriformis and comparison with Paramecium aurelia mitochondrial DNA.</title>
        <authorList>
            <person name="Burger G."/>
            <person name="Zhu Y."/>
            <person name="Littlejohn T.G."/>
            <person name="Greenwood S.J."/>
            <person name="Schnare M.N."/>
            <person name="Lang B.F."/>
            <person name="Gray M.W."/>
        </authorList>
    </citation>
    <scope>NUCLEOTIDE SEQUENCE</scope>
</reference>
<dbReference type="Pfam" id="PF00361">
    <property type="entry name" value="Proton_antipo_M"/>
    <property type="match status" value="1"/>
</dbReference>
<sequence length="178" mass="20858">MSVFNNVWINNDLNSYGLSILLLNILNYLIVFMLIISIILITDLSKFKSLNQFKEFNSYNFILYSLIFSLLSMAGIPPLLGFTGKFIAILFSVFKSQYILIIFMTILNIFGMYFYIQNLRFVVKKNKSSILNYKNYYVNINYAISLNIVILNFFNFFGILFLSDFIIILNYISSFLFI</sequence>
<feature type="transmembrane region" description="Helical" evidence="1">
    <location>
        <begin position="97"/>
        <end position="116"/>
    </location>
</feature>
<dbReference type="InterPro" id="IPR001750">
    <property type="entry name" value="ND/Mrp_TM"/>
</dbReference>
<dbReference type="EMBL" id="AF160864">
    <property type="protein sequence ID" value="AAD41923.1"/>
    <property type="molecule type" value="Genomic_DNA"/>
</dbReference>
<evidence type="ECO:0000259" key="2">
    <source>
        <dbReference type="Pfam" id="PF00361"/>
    </source>
</evidence>
<feature type="domain" description="NADH:quinone oxidoreductase/Mrp antiporter transmembrane" evidence="2">
    <location>
        <begin position="18"/>
        <end position="108"/>
    </location>
</feature>
<gene>
    <name evidence="3" type="primary">nad2</name>
</gene>
<keyword evidence="1" id="KW-1133">Transmembrane helix</keyword>
<keyword evidence="3" id="KW-0560">Oxidoreductase</keyword>
<keyword evidence="1" id="KW-0472">Membrane</keyword>
<reference evidence="3" key="2">
    <citation type="journal article" date="2000" name="J. Mol. Biol.">
        <title>Expression of mitochondrial protein-coding genes in Tetrahymena pyriformis.</title>
        <authorList>
            <person name="Edqvist J."/>
            <person name="Burger G."/>
            <person name="Gray M.W."/>
        </authorList>
    </citation>
    <scope>NUCLEOTIDE SEQUENCE</scope>
</reference>
<geneLocation type="mitochondrion" evidence="3"/>
<protein>
    <submittedName>
        <fullName evidence="3">NADH dehydrogenase subunit 2</fullName>
        <ecNumber evidence="3">1.6.5.3</ecNumber>
    </submittedName>
</protein>
<keyword evidence="3" id="KW-0496">Mitochondrion</keyword>
<feature type="transmembrane region" description="Helical" evidence="1">
    <location>
        <begin position="136"/>
        <end position="154"/>
    </location>
</feature>
<dbReference type="GO" id="GO:0016491">
    <property type="term" value="F:oxidoreductase activity"/>
    <property type="evidence" value="ECO:0007669"/>
    <property type="project" value="UniProtKB-KW"/>
</dbReference>
<dbReference type="EC" id="1.6.5.3" evidence="3"/>
<keyword evidence="1" id="KW-0812">Transmembrane</keyword>
<name>Q9XMU0_TETPY</name>
<proteinExistence type="predicted"/>
<dbReference type="RefSeq" id="NP_049578.1">
    <property type="nucleotide sequence ID" value="NC_000862.1"/>
</dbReference>
<dbReference type="AlphaFoldDB" id="Q9XMU0"/>
<accession>Q9XMU0</accession>
<feature type="transmembrane region" description="Helical" evidence="1">
    <location>
        <begin position="20"/>
        <end position="41"/>
    </location>
</feature>
<evidence type="ECO:0000256" key="1">
    <source>
        <dbReference type="SAM" id="Phobius"/>
    </source>
</evidence>
<dbReference type="GeneID" id="800785"/>
<evidence type="ECO:0000313" key="3">
    <source>
        <dbReference type="EMBL" id="AAD41923.1"/>
    </source>
</evidence>